<dbReference type="GO" id="GO:0016887">
    <property type="term" value="F:ATP hydrolysis activity"/>
    <property type="evidence" value="ECO:0007669"/>
    <property type="project" value="InterPro"/>
</dbReference>
<dbReference type="Pfam" id="PF00005">
    <property type="entry name" value="ABC_tran"/>
    <property type="match status" value="1"/>
</dbReference>
<comment type="caution">
    <text evidence="5">The sequence shown here is derived from an EMBL/GenBank/DDBJ whole genome shotgun (WGS) entry which is preliminary data.</text>
</comment>
<gene>
    <name evidence="5" type="ORF">EVJ46_08970</name>
</gene>
<dbReference type="SMART" id="SM00382">
    <property type="entry name" value="AAA"/>
    <property type="match status" value="1"/>
</dbReference>
<dbReference type="PROSITE" id="PS50893">
    <property type="entry name" value="ABC_TRANSPORTER_2"/>
    <property type="match status" value="1"/>
</dbReference>
<name>A0A519BEG1_ACIG2</name>
<keyword evidence="3 5" id="KW-0067">ATP-binding</keyword>
<dbReference type="AlphaFoldDB" id="A0A519BEG1"/>
<evidence type="ECO:0000256" key="3">
    <source>
        <dbReference type="ARBA" id="ARBA00022840"/>
    </source>
</evidence>
<reference evidence="5 6" key="1">
    <citation type="journal article" date="2019" name="ISME J.">
        <title>Insights into ecological role of a new deltaproteobacterial order Candidatus Acidulodesulfobacterales by metagenomics and metatranscriptomics.</title>
        <authorList>
            <person name="Tan S."/>
            <person name="Liu J."/>
            <person name="Fang Y."/>
            <person name="Hedlund B.P."/>
            <person name="Lian Z.H."/>
            <person name="Huang L.Y."/>
            <person name="Li J.T."/>
            <person name="Huang L.N."/>
            <person name="Li W.J."/>
            <person name="Jiang H.C."/>
            <person name="Dong H.L."/>
            <person name="Shu W.S."/>
        </authorList>
    </citation>
    <scope>NUCLEOTIDE SEQUENCE [LARGE SCALE GENOMIC DNA]</scope>
    <source>
        <strain evidence="5">AP2</strain>
    </source>
</reference>
<evidence type="ECO:0000313" key="6">
    <source>
        <dbReference type="Proteomes" id="UP000316562"/>
    </source>
</evidence>
<dbReference type="EMBL" id="SGBC01000004">
    <property type="protein sequence ID" value="RZD15656.1"/>
    <property type="molecule type" value="Genomic_DNA"/>
</dbReference>
<dbReference type="InterPro" id="IPR003439">
    <property type="entry name" value="ABC_transporter-like_ATP-bd"/>
</dbReference>
<dbReference type="Proteomes" id="UP000316562">
    <property type="component" value="Unassembled WGS sequence"/>
</dbReference>
<organism evidence="5 6">
    <name type="scientific">Acididesulfobacter guangdongensis</name>
    <dbReference type="NCBI Taxonomy" id="2597225"/>
    <lineage>
        <taxon>Bacteria</taxon>
        <taxon>Deltaproteobacteria</taxon>
        <taxon>Candidatus Acidulodesulfobacterales</taxon>
        <taxon>Candidatus Acididesulfobacter</taxon>
    </lineage>
</organism>
<keyword evidence="2" id="KW-0547">Nucleotide-binding</keyword>
<dbReference type="PANTHER" id="PTHR43023">
    <property type="entry name" value="PROTEIN TRIGALACTOSYLDIACYLGLYCEROL 3, CHLOROPLASTIC"/>
    <property type="match status" value="1"/>
</dbReference>
<protein>
    <submittedName>
        <fullName evidence="5">ATP-binding cassette domain-containing protein</fullName>
    </submittedName>
</protein>
<proteinExistence type="predicted"/>
<dbReference type="Gene3D" id="3.40.50.300">
    <property type="entry name" value="P-loop containing nucleotide triphosphate hydrolases"/>
    <property type="match status" value="1"/>
</dbReference>
<dbReference type="PROSITE" id="PS00211">
    <property type="entry name" value="ABC_TRANSPORTER_1"/>
    <property type="match status" value="1"/>
</dbReference>
<dbReference type="InterPro" id="IPR003593">
    <property type="entry name" value="AAA+_ATPase"/>
</dbReference>
<dbReference type="InterPro" id="IPR017871">
    <property type="entry name" value="ABC_transporter-like_CS"/>
</dbReference>
<keyword evidence="1" id="KW-0813">Transport</keyword>
<dbReference type="GO" id="GO:0005524">
    <property type="term" value="F:ATP binding"/>
    <property type="evidence" value="ECO:0007669"/>
    <property type="project" value="UniProtKB-KW"/>
</dbReference>
<dbReference type="PANTHER" id="PTHR43023:SF6">
    <property type="entry name" value="INTERMEMBRANE PHOSPHOLIPID TRANSPORT SYSTEM ATP-BINDING PROTEIN MLAF"/>
    <property type="match status" value="1"/>
</dbReference>
<dbReference type="SUPFAM" id="SSF52540">
    <property type="entry name" value="P-loop containing nucleoside triphosphate hydrolases"/>
    <property type="match status" value="1"/>
</dbReference>
<dbReference type="InterPro" id="IPR027417">
    <property type="entry name" value="P-loop_NTPase"/>
</dbReference>
<evidence type="ECO:0000259" key="4">
    <source>
        <dbReference type="PROSITE" id="PS50893"/>
    </source>
</evidence>
<evidence type="ECO:0000256" key="1">
    <source>
        <dbReference type="ARBA" id="ARBA00022448"/>
    </source>
</evidence>
<feature type="domain" description="ABC transporter" evidence="4">
    <location>
        <begin position="2"/>
        <end position="238"/>
    </location>
</feature>
<accession>A0A519BEG1</accession>
<evidence type="ECO:0000256" key="2">
    <source>
        <dbReference type="ARBA" id="ARBA00022741"/>
    </source>
</evidence>
<sequence length="247" mass="27351">MIILENINKSFKNVKVLNNLNISFEDKKITVVIGRSGEGKSVMLKHIVGLLRPDSGRVLFNDIDLNTINKKELNELRKKFGMVFQDGALFDSINIFENVAFPLRQHLKLSEGDIIKKVMSGLNDVGLSGIESKMPAELSGGMRKRVAVARAMILEPETVLFDEPTTGLDPIMSDVINNLIISTQKHFKYTGIIISHDIEGAYKTADTIAMLYEGAIIEKGDAEKFKTSDNPVVRQFVTGSMNGPIVI</sequence>
<evidence type="ECO:0000313" key="5">
    <source>
        <dbReference type="EMBL" id="RZD15656.1"/>
    </source>
</evidence>